<dbReference type="InterPro" id="IPR051805">
    <property type="entry name" value="Dehydratase_Activator_Redct"/>
</dbReference>
<dbReference type="Gene3D" id="3.30.420.40">
    <property type="match status" value="2"/>
</dbReference>
<dbReference type="InterPro" id="IPR008275">
    <property type="entry name" value="CoA_E_activase_dom"/>
</dbReference>
<accession>A0A921GFN1</accession>
<reference evidence="6" key="2">
    <citation type="submission" date="2021-09" db="EMBL/GenBank/DDBJ databases">
        <authorList>
            <person name="Gilroy R."/>
        </authorList>
    </citation>
    <scope>NUCLEOTIDE SEQUENCE</scope>
    <source>
        <strain evidence="6">CHK124-7917</strain>
    </source>
</reference>
<reference evidence="6" key="1">
    <citation type="journal article" date="2021" name="PeerJ">
        <title>Extensive microbial diversity within the chicken gut microbiome revealed by metagenomics and culture.</title>
        <authorList>
            <person name="Gilroy R."/>
            <person name="Ravi A."/>
            <person name="Getino M."/>
            <person name="Pursley I."/>
            <person name="Horton D.L."/>
            <person name="Alikhan N.F."/>
            <person name="Baker D."/>
            <person name="Gharbi K."/>
            <person name="Hall N."/>
            <person name="Watson M."/>
            <person name="Adriaenssens E.M."/>
            <person name="Foster-Nyarko E."/>
            <person name="Jarju S."/>
            <person name="Secka A."/>
            <person name="Antonio M."/>
            <person name="Oren A."/>
            <person name="Chaudhuri R.R."/>
            <person name="La Ragione R."/>
            <person name="Hildebrand F."/>
            <person name="Pallen M.J."/>
        </authorList>
    </citation>
    <scope>NUCLEOTIDE SEQUENCE</scope>
    <source>
        <strain evidence="6">CHK124-7917</strain>
    </source>
</reference>
<name>A0A921GFN1_9ACTN</name>
<dbReference type="EMBL" id="DYWQ01000066">
    <property type="protein sequence ID" value="HJF45014.1"/>
    <property type="molecule type" value="Genomic_DNA"/>
</dbReference>
<feature type="domain" description="ATPase BadF/BadG/BcrA/BcrD type" evidence="5">
    <location>
        <begin position="14"/>
        <end position="260"/>
    </location>
</feature>
<keyword evidence="2" id="KW-0479">Metal-binding</keyword>
<protein>
    <submittedName>
        <fullName evidence="6">Acyl-CoA dehydratase activase</fullName>
    </submittedName>
</protein>
<sequence>MVCEKDAPPGRMGIGVDIGSTATKVAVVDAAGELVSTELMPTGFSSADAAERAREAWKGDSHFCTLGARVVATGYGRVAVPYADKVVTEITCHGRGAARLFGPDGTVIDVGGQDTKVIRLRGGRVFKFVMNEKCAAGTGRFLEVMADRLGVRHDELSALARDGEPTQISSMCTVFAESEVISLVGRGEPRENIARGVIESVVGRVAALVGSAGGAGPYYLTGGLCDNDYVVGLLGERIGAPVTTCPEARYAGALGAALMALELE</sequence>
<dbReference type="GO" id="GO:0046872">
    <property type="term" value="F:metal ion binding"/>
    <property type="evidence" value="ECO:0007669"/>
    <property type="project" value="UniProtKB-KW"/>
</dbReference>
<evidence type="ECO:0000313" key="6">
    <source>
        <dbReference type="EMBL" id="HJF45014.1"/>
    </source>
</evidence>
<dbReference type="InterPro" id="IPR002731">
    <property type="entry name" value="ATPase_BadF"/>
</dbReference>
<dbReference type="RefSeq" id="WP_274958902.1">
    <property type="nucleotide sequence ID" value="NZ_DYWQ01000066.1"/>
</dbReference>
<dbReference type="PANTHER" id="PTHR32329:SF2">
    <property type="entry name" value="BIFUNCTIONAL PROTEIN [INCLUDES 2-HYDROXYACYL-COA DEHYDRATASE (N-TER) AND ITS ACTIVATOR DOMAIN (C_TERM)"/>
    <property type="match status" value="1"/>
</dbReference>
<evidence type="ECO:0000256" key="1">
    <source>
        <dbReference type="ARBA" id="ARBA00001966"/>
    </source>
</evidence>
<gene>
    <name evidence="6" type="ORF">K8U72_04430</name>
</gene>
<evidence type="ECO:0000259" key="5">
    <source>
        <dbReference type="Pfam" id="PF01869"/>
    </source>
</evidence>
<evidence type="ECO:0000256" key="2">
    <source>
        <dbReference type="ARBA" id="ARBA00022723"/>
    </source>
</evidence>
<evidence type="ECO:0000256" key="3">
    <source>
        <dbReference type="ARBA" id="ARBA00023004"/>
    </source>
</evidence>
<dbReference type="GO" id="GO:0051536">
    <property type="term" value="F:iron-sulfur cluster binding"/>
    <property type="evidence" value="ECO:0007669"/>
    <property type="project" value="UniProtKB-KW"/>
</dbReference>
<keyword evidence="4" id="KW-0411">Iron-sulfur</keyword>
<dbReference type="Pfam" id="PF01869">
    <property type="entry name" value="BcrAD_BadFG"/>
    <property type="match status" value="1"/>
</dbReference>
<dbReference type="PANTHER" id="PTHR32329">
    <property type="entry name" value="BIFUNCTIONAL PROTEIN [INCLUDES 2-HYDROXYACYL-COA DEHYDRATASE (N-TER) AND ITS ACTIVATOR DOMAIN (C_TERM)-RELATED"/>
    <property type="match status" value="1"/>
</dbReference>
<comment type="caution">
    <text evidence="6">The sequence shown here is derived from an EMBL/GenBank/DDBJ whole genome shotgun (WGS) entry which is preliminary data.</text>
</comment>
<dbReference type="InterPro" id="IPR043129">
    <property type="entry name" value="ATPase_NBD"/>
</dbReference>
<comment type="cofactor">
    <cofactor evidence="1">
        <name>[4Fe-4S] cluster</name>
        <dbReference type="ChEBI" id="CHEBI:49883"/>
    </cofactor>
</comment>
<organism evidence="6 7">
    <name type="scientific">Thermophilibacter provencensis</name>
    <dbReference type="NCBI Taxonomy" id="1852386"/>
    <lineage>
        <taxon>Bacteria</taxon>
        <taxon>Bacillati</taxon>
        <taxon>Actinomycetota</taxon>
        <taxon>Coriobacteriia</taxon>
        <taxon>Coriobacteriales</taxon>
        <taxon>Atopobiaceae</taxon>
        <taxon>Thermophilibacter</taxon>
    </lineage>
</organism>
<dbReference type="CDD" id="cd24109">
    <property type="entry name" value="ASKHA_NBD_YjiL-like"/>
    <property type="match status" value="1"/>
</dbReference>
<dbReference type="Proteomes" id="UP000697330">
    <property type="component" value="Unassembled WGS sequence"/>
</dbReference>
<dbReference type="SUPFAM" id="SSF53067">
    <property type="entry name" value="Actin-like ATPase domain"/>
    <property type="match status" value="1"/>
</dbReference>
<dbReference type="AlphaFoldDB" id="A0A921GFN1"/>
<proteinExistence type="predicted"/>
<evidence type="ECO:0000256" key="4">
    <source>
        <dbReference type="ARBA" id="ARBA00023014"/>
    </source>
</evidence>
<keyword evidence="3" id="KW-0408">Iron</keyword>
<evidence type="ECO:0000313" key="7">
    <source>
        <dbReference type="Proteomes" id="UP000697330"/>
    </source>
</evidence>
<dbReference type="NCBIfam" id="TIGR00241">
    <property type="entry name" value="CoA_E_activ"/>
    <property type="match status" value="1"/>
</dbReference>